<feature type="domain" description="PapC N-terminal" evidence="13">
    <location>
        <begin position="31"/>
        <end position="180"/>
    </location>
</feature>
<dbReference type="AlphaFoldDB" id="A0A5I6PPY7"/>
<dbReference type="InterPro" id="IPR037224">
    <property type="entry name" value="PapC_N_sf"/>
</dbReference>
<evidence type="ECO:0000259" key="13">
    <source>
        <dbReference type="Pfam" id="PF13954"/>
    </source>
</evidence>
<dbReference type="Gene3D" id="2.60.40.3110">
    <property type="match status" value="1"/>
</dbReference>
<keyword evidence="8 9" id="KW-0998">Cell outer membrane</keyword>
<dbReference type="SUPFAM" id="SSF141729">
    <property type="entry name" value="FimD N-terminal domain-like"/>
    <property type="match status" value="1"/>
</dbReference>
<gene>
    <name evidence="14" type="ORF">FPD99_19580</name>
</gene>
<dbReference type="Gene3D" id="2.60.40.2070">
    <property type="match status" value="1"/>
</dbReference>
<dbReference type="InterPro" id="IPR000015">
    <property type="entry name" value="Fimb_usher"/>
</dbReference>
<organism evidence="14">
    <name type="scientific">Salmonella enterica subsp. enterica serovar Glostrup</name>
    <dbReference type="NCBI Taxonomy" id="1151180"/>
    <lineage>
        <taxon>Bacteria</taxon>
        <taxon>Pseudomonadati</taxon>
        <taxon>Pseudomonadota</taxon>
        <taxon>Gammaproteobacteria</taxon>
        <taxon>Enterobacterales</taxon>
        <taxon>Enterobacteriaceae</taxon>
        <taxon>Salmonella</taxon>
    </lineage>
</organism>
<evidence type="ECO:0000256" key="2">
    <source>
        <dbReference type="ARBA" id="ARBA00008064"/>
    </source>
</evidence>
<dbReference type="Pfam" id="PF13953">
    <property type="entry name" value="PapC_C"/>
    <property type="match status" value="1"/>
</dbReference>
<proteinExistence type="inferred from homology"/>
<dbReference type="InterPro" id="IPR018030">
    <property type="entry name" value="Fimbrial_membr_usher_CS"/>
</dbReference>
<keyword evidence="4" id="KW-1134">Transmembrane beta strand</keyword>
<keyword evidence="7 9" id="KW-0472">Membrane</keyword>
<keyword evidence="5 9" id="KW-0812">Transmembrane</keyword>
<dbReference type="InterPro" id="IPR042186">
    <property type="entry name" value="FimD_plug_dom"/>
</dbReference>
<reference evidence="14" key="1">
    <citation type="submission" date="2019-07" db="EMBL/GenBank/DDBJ databases">
        <authorList>
            <person name="Ashton P.M."/>
            <person name="Dallman T."/>
            <person name="Nair S."/>
            <person name="De Pinna E."/>
            <person name="Peters T."/>
            <person name="Grant K."/>
        </authorList>
    </citation>
    <scope>NUCLEOTIDE SEQUENCE</scope>
    <source>
        <strain evidence="14">773673</strain>
    </source>
</reference>
<evidence type="ECO:0000256" key="5">
    <source>
        <dbReference type="ARBA" id="ARBA00022692"/>
    </source>
</evidence>
<feature type="region of interest" description="Disordered" evidence="10">
    <location>
        <begin position="104"/>
        <end position="123"/>
    </location>
</feature>
<evidence type="ECO:0000256" key="9">
    <source>
        <dbReference type="RuleBase" id="RU003884"/>
    </source>
</evidence>
<feature type="chain" id="PRO_5030129167" evidence="11">
    <location>
        <begin position="27"/>
        <end position="852"/>
    </location>
</feature>
<evidence type="ECO:0000256" key="6">
    <source>
        <dbReference type="ARBA" id="ARBA00022729"/>
    </source>
</evidence>
<comment type="caution">
    <text evidence="14">The sequence shown here is derived from an EMBL/GenBank/DDBJ whole genome shotgun (WGS) entry which is preliminary data.</text>
</comment>
<dbReference type="Gene3D" id="2.60.40.2610">
    <property type="entry name" value="Outer membrane usher protein FimD, plug domain"/>
    <property type="match status" value="1"/>
</dbReference>
<evidence type="ECO:0000256" key="4">
    <source>
        <dbReference type="ARBA" id="ARBA00022452"/>
    </source>
</evidence>
<keyword evidence="3 9" id="KW-0813">Transport</keyword>
<dbReference type="PANTHER" id="PTHR30451:SF9">
    <property type="entry name" value="F1 CAPSULE-ANCHORING PROTEIN"/>
    <property type="match status" value="1"/>
</dbReference>
<dbReference type="InterPro" id="IPR025885">
    <property type="entry name" value="PapC_N"/>
</dbReference>
<evidence type="ECO:0000256" key="8">
    <source>
        <dbReference type="ARBA" id="ARBA00023237"/>
    </source>
</evidence>
<evidence type="ECO:0000256" key="1">
    <source>
        <dbReference type="ARBA" id="ARBA00004571"/>
    </source>
</evidence>
<dbReference type="EMBL" id="AAIQMM010000016">
    <property type="protein sequence ID" value="ECH0896163.1"/>
    <property type="molecule type" value="Genomic_DNA"/>
</dbReference>
<evidence type="ECO:0000256" key="10">
    <source>
        <dbReference type="SAM" id="MobiDB-lite"/>
    </source>
</evidence>
<evidence type="ECO:0000313" key="14">
    <source>
        <dbReference type="EMBL" id="ECH0896163.1"/>
    </source>
</evidence>
<name>A0A5I6PPY7_SALET</name>
<evidence type="ECO:0000259" key="12">
    <source>
        <dbReference type="Pfam" id="PF13953"/>
    </source>
</evidence>
<dbReference type="InterPro" id="IPR043142">
    <property type="entry name" value="PapC-like_C_sf"/>
</dbReference>
<dbReference type="PANTHER" id="PTHR30451">
    <property type="entry name" value="OUTER MEMBRANE USHER PROTEIN"/>
    <property type="match status" value="1"/>
</dbReference>
<dbReference type="Gene3D" id="3.10.20.410">
    <property type="match status" value="1"/>
</dbReference>
<dbReference type="FunFam" id="2.60.40.2610:FF:000001">
    <property type="entry name" value="Outer membrane fimbrial usher protein"/>
    <property type="match status" value="1"/>
</dbReference>
<evidence type="ECO:0000256" key="3">
    <source>
        <dbReference type="ARBA" id="ARBA00022448"/>
    </source>
</evidence>
<dbReference type="Pfam" id="PF00577">
    <property type="entry name" value="Usher"/>
    <property type="match status" value="1"/>
</dbReference>
<keyword evidence="6 11" id="KW-0732">Signal</keyword>
<accession>A0A5I6PPY7</accession>
<dbReference type="GO" id="GO:0015473">
    <property type="term" value="F:fimbrial usher porin activity"/>
    <property type="evidence" value="ECO:0007669"/>
    <property type="project" value="InterPro"/>
</dbReference>
<feature type="domain" description="PapC-like C-terminal" evidence="12">
    <location>
        <begin position="765"/>
        <end position="833"/>
    </location>
</feature>
<dbReference type="Pfam" id="PF13954">
    <property type="entry name" value="PapC_N"/>
    <property type="match status" value="1"/>
</dbReference>
<feature type="signal peptide" evidence="11">
    <location>
        <begin position="1"/>
        <end position="26"/>
    </location>
</feature>
<dbReference type="PROSITE" id="PS51257">
    <property type="entry name" value="PROKAR_LIPOPROTEIN"/>
    <property type="match status" value="1"/>
</dbReference>
<evidence type="ECO:0000256" key="11">
    <source>
        <dbReference type="SAM" id="SignalP"/>
    </source>
</evidence>
<protein>
    <submittedName>
        <fullName evidence="14">Fimbria/pilus outer membrane usher protein</fullName>
    </submittedName>
</protein>
<evidence type="ECO:0000256" key="7">
    <source>
        <dbReference type="ARBA" id="ARBA00023136"/>
    </source>
</evidence>
<sequence length="852" mass="91835">MKGMTGKLWHPGLALLLLLLSGACPAQTWHFDQSMIGGDAAADVSLLEAGGQLPGTYHVTVTVNGDVVDTRDIAFHQEKGGTALQPCLSVRQLAGYDIRTEDYFSDSDDDGGDGKKKTSPGGACVSLSRIPHATATFHFYEQTLALSIPQAALRPRDEGIASESLWTEGVPAILMNYDANESRQVMRTGVGGHSDSSYVQLRPGINLGAWRLRNVTTWQRSSGMRGQWQSVYTRLERSLYRLKSRLFLGEDSTSSDVFDSIPFRGGMLSTDEAMIPWREREFSPTVRGVARTQARIEVRQQGYLVYSTTVPPGPFALSNLPAKTGGDLEVTVREADGHEQHFRVPYGMPAIALRQGHLRYEVAAGEYRPADKMVNTVPVWHVTAMYGLPMNLTLLGGVQGGVHYRSVAAGVGTLLGYVGAVSLDTLQSSGDIPGTGRTHGAVWRLRYSRTLATTGTGIYLAGEQYTSSQFRTMSDVLDRWTKGPHDYRAAAQRSDDIYPQRRVTLTLSQPIGWLGYLDMSAERVVYRSRGGHSDSLSVGYSVPLPWNISLSLSLSQSASPHAATDRQVGVMLGIPLDRWLHPGSGASWQMTSSSSGQATQEESIYGRAFNQQLTWNVRQSAPVGSGSGGHSRQSLYMSLPGTYGQIGGSYSYGRLSRQMTATASGGMILHRHGLTLGQSLSDPVALIEAPGASGVSVGNWAGVKTDFRGYTMLSLLIPYQQNRISLDPSTLSSDAAIEQTDVTVVPTEGAVVPARFVTLQGKKSLVTLTFPGGKVVPFGAMVRLVQSGNGEENTGIVGDGGVVYLTGLPDGGHLQAQWGHQTGQRCNADYIFPAKAKKMGGVYSLTAVCRRG</sequence>
<dbReference type="GO" id="GO:0009279">
    <property type="term" value="C:cell outer membrane"/>
    <property type="evidence" value="ECO:0007669"/>
    <property type="project" value="UniProtKB-SubCell"/>
</dbReference>
<dbReference type="GO" id="GO:0009297">
    <property type="term" value="P:pilus assembly"/>
    <property type="evidence" value="ECO:0007669"/>
    <property type="project" value="InterPro"/>
</dbReference>
<comment type="similarity">
    <text evidence="2 9">Belongs to the fimbrial export usher family.</text>
</comment>
<comment type="subcellular location">
    <subcellularLocation>
        <location evidence="1 9">Cell outer membrane</location>
        <topology evidence="1 9">Multi-pass membrane protein</topology>
    </subcellularLocation>
</comment>
<dbReference type="InterPro" id="IPR025949">
    <property type="entry name" value="PapC-like_C"/>
</dbReference>
<keyword evidence="9" id="KW-1029">Fimbrium biogenesis</keyword>
<dbReference type="PROSITE" id="PS01151">
    <property type="entry name" value="FIMBRIAL_USHER"/>
    <property type="match status" value="1"/>
</dbReference>